<feature type="domain" description="Gnk2-homologous" evidence="16">
    <location>
        <begin position="74"/>
        <end position="180"/>
    </location>
</feature>
<feature type="transmembrane region" description="Helical" evidence="14">
    <location>
        <begin position="307"/>
        <end position="333"/>
    </location>
</feature>
<sequence>MYYQLLSFIPFPLSIPPIPSHPIPSHHQIFSSPKQIHPKILSPLPLPLMAFSILCIFIFLTFSTTPSLSDPRATQAALICTNTSAQPSDRQVFVANFLAAIDAVTPLVSAQYYGGAINGSGNTTVYAFGECMKDLSRSDCDLCFAQIKTQILRCLPFQRLIRGGRLFYDGCYLRYDDYMFFNESLSGLDRTVCGSSGFVGGNETLFRENVGDLVRNLSLEGVNNGRFAVGSVSRGNLTVYGLAQCWEFVNGSDCEKCLGDAEVKIGSCLAEQEGRVLNSGCYMRYSTQKFYYNSTSGGQPGHGGNHLAVILASTAAAVAFLLIVAAISFFVWIKLAKKRRERKQLGALLFTVNNSKLNFSYETLEKATNYFHQSNKLGQGGSGSVYKGILPDGHTVAIKRLFFNTTQWVDHFFNEVNLISDIHHKNLAKLLGCSITGPESLLVYEFVANQSLNDHLFVKKNVLQPLNWEVWNLYRLRRLCEVVDPNLEGKFEEEEANRLLQVGLLCVQASAELRPSMSNVVKMLKDEHHEIPQPTQPPFLNSSSVSAEISSRDQSETYHSRPQSYTQSSGNGISESFIEPR</sequence>
<dbReference type="FunFam" id="3.30.200.20:FF:001208">
    <property type="entry name" value="Putative DUF26-domain receptor-like protein kinase family protein"/>
    <property type="match status" value="1"/>
</dbReference>
<feature type="region of interest" description="Disordered" evidence="13">
    <location>
        <begin position="530"/>
        <end position="581"/>
    </location>
</feature>
<comment type="catalytic activity">
    <reaction evidence="10">
        <text>L-seryl-[protein] + ATP = O-phospho-L-seryl-[protein] + ADP + H(+)</text>
        <dbReference type="Rhea" id="RHEA:17989"/>
        <dbReference type="Rhea" id="RHEA-COMP:9863"/>
        <dbReference type="Rhea" id="RHEA-COMP:11604"/>
        <dbReference type="ChEBI" id="CHEBI:15378"/>
        <dbReference type="ChEBI" id="CHEBI:29999"/>
        <dbReference type="ChEBI" id="CHEBI:30616"/>
        <dbReference type="ChEBI" id="CHEBI:83421"/>
        <dbReference type="ChEBI" id="CHEBI:456216"/>
    </reaction>
</comment>
<feature type="domain" description="Gnk2-homologous" evidence="16">
    <location>
        <begin position="187"/>
        <end position="290"/>
    </location>
</feature>
<dbReference type="AlphaFoldDB" id="A0A4S4D8Z4"/>
<feature type="transmembrane region" description="Helical" evidence="14">
    <location>
        <begin position="44"/>
        <end position="62"/>
    </location>
</feature>
<evidence type="ECO:0000313" key="17">
    <source>
        <dbReference type="EMBL" id="THF98907.1"/>
    </source>
</evidence>
<comment type="catalytic activity">
    <reaction evidence="11">
        <text>L-threonyl-[protein] + ATP = O-phospho-L-threonyl-[protein] + ADP + H(+)</text>
        <dbReference type="Rhea" id="RHEA:46608"/>
        <dbReference type="Rhea" id="RHEA-COMP:11060"/>
        <dbReference type="Rhea" id="RHEA-COMP:11605"/>
        <dbReference type="ChEBI" id="CHEBI:15378"/>
        <dbReference type="ChEBI" id="CHEBI:30013"/>
        <dbReference type="ChEBI" id="CHEBI:30616"/>
        <dbReference type="ChEBI" id="CHEBI:61977"/>
        <dbReference type="ChEBI" id="CHEBI:456216"/>
    </reaction>
</comment>
<keyword evidence="5" id="KW-0677">Repeat</keyword>
<dbReference type="InterPro" id="IPR052059">
    <property type="entry name" value="CR_Ser/Thr_kinase"/>
</dbReference>
<keyword evidence="4" id="KW-0732">Signal</keyword>
<evidence type="ECO:0000256" key="1">
    <source>
        <dbReference type="ARBA" id="ARBA00022527"/>
    </source>
</evidence>
<dbReference type="Pfam" id="PF07714">
    <property type="entry name" value="PK_Tyr_Ser-Thr"/>
    <property type="match status" value="1"/>
</dbReference>
<organism evidence="17 18">
    <name type="scientific">Camellia sinensis var. sinensis</name>
    <name type="common">China tea</name>
    <dbReference type="NCBI Taxonomy" id="542762"/>
    <lineage>
        <taxon>Eukaryota</taxon>
        <taxon>Viridiplantae</taxon>
        <taxon>Streptophyta</taxon>
        <taxon>Embryophyta</taxon>
        <taxon>Tracheophyta</taxon>
        <taxon>Spermatophyta</taxon>
        <taxon>Magnoliopsida</taxon>
        <taxon>eudicotyledons</taxon>
        <taxon>Gunneridae</taxon>
        <taxon>Pentapetalae</taxon>
        <taxon>asterids</taxon>
        <taxon>Ericales</taxon>
        <taxon>Theaceae</taxon>
        <taxon>Camellia</taxon>
    </lineage>
</organism>
<evidence type="ECO:0000256" key="12">
    <source>
        <dbReference type="PROSITE-ProRule" id="PRU10141"/>
    </source>
</evidence>
<keyword evidence="2" id="KW-0597">Phosphoprotein</keyword>
<keyword evidence="14" id="KW-0812">Transmembrane</keyword>
<evidence type="ECO:0000256" key="7">
    <source>
        <dbReference type="ARBA" id="ARBA00022777"/>
    </source>
</evidence>
<evidence type="ECO:0000256" key="2">
    <source>
        <dbReference type="ARBA" id="ARBA00022553"/>
    </source>
</evidence>
<keyword evidence="3" id="KW-0808">Transferase</keyword>
<evidence type="ECO:0000256" key="6">
    <source>
        <dbReference type="ARBA" id="ARBA00022741"/>
    </source>
</evidence>
<keyword evidence="1" id="KW-0723">Serine/threonine-protein kinase</keyword>
<comment type="caution">
    <text evidence="17">The sequence shown here is derived from an EMBL/GenBank/DDBJ whole genome shotgun (WGS) entry which is preliminary data.</text>
</comment>
<gene>
    <name evidence="17" type="ORF">TEA_022114</name>
</gene>
<dbReference type="PROSITE" id="PS50011">
    <property type="entry name" value="PROTEIN_KINASE_DOM"/>
    <property type="match status" value="1"/>
</dbReference>
<evidence type="ECO:0000256" key="11">
    <source>
        <dbReference type="ARBA" id="ARBA00047951"/>
    </source>
</evidence>
<dbReference type="InterPro" id="IPR002902">
    <property type="entry name" value="GNK2"/>
</dbReference>
<evidence type="ECO:0000256" key="13">
    <source>
        <dbReference type="SAM" id="MobiDB-lite"/>
    </source>
</evidence>
<dbReference type="PROSITE" id="PS51473">
    <property type="entry name" value="GNK2"/>
    <property type="match status" value="2"/>
</dbReference>
<evidence type="ECO:0008006" key="19">
    <source>
        <dbReference type="Google" id="ProtNLM"/>
    </source>
</evidence>
<dbReference type="Gene3D" id="3.30.430.20">
    <property type="entry name" value="Gnk2 domain, C-X8-C-X2-C motif"/>
    <property type="match status" value="2"/>
</dbReference>
<dbReference type="InterPro" id="IPR038408">
    <property type="entry name" value="GNK2_sf"/>
</dbReference>
<feature type="compositionally biased region" description="Polar residues" evidence="13">
    <location>
        <begin position="538"/>
        <end position="549"/>
    </location>
</feature>
<reference evidence="17 18" key="1">
    <citation type="journal article" date="2018" name="Proc. Natl. Acad. Sci. U.S.A.">
        <title>Draft genome sequence of Camellia sinensis var. sinensis provides insights into the evolution of the tea genome and tea quality.</title>
        <authorList>
            <person name="Wei C."/>
            <person name="Yang H."/>
            <person name="Wang S."/>
            <person name="Zhao J."/>
            <person name="Liu C."/>
            <person name="Gao L."/>
            <person name="Xia E."/>
            <person name="Lu Y."/>
            <person name="Tai Y."/>
            <person name="She G."/>
            <person name="Sun J."/>
            <person name="Cao H."/>
            <person name="Tong W."/>
            <person name="Gao Q."/>
            <person name="Li Y."/>
            <person name="Deng W."/>
            <person name="Jiang X."/>
            <person name="Wang W."/>
            <person name="Chen Q."/>
            <person name="Zhang S."/>
            <person name="Li H."/>
            <person name="Wu J."/>
            <person name="Wang P."/>
            <person name="Li P."/>
            <person name="Shi C."/>
            <person name="Zheng F."/>
            <person name="Jian J."/>
            <person name="Huang B."/>
            <person name="Shan D."/>
            <person name="Shi M."/>
            <person name="Fang C."/>
            <person name="Yue Y."/>
            <person name="Li F."/>
            <person name="Li D."/>
            <person name="Wei S."/>
            <person name="Han B."/>
            <person name="Jiang C."/>
            <person name="Yin Y."/>
            <person name="Xia T."/>
            <person name="Zhang Z."/>
            <person name="Bennetzen J.L."/>
            <person name="Zhao S."/>
            <person name="Wan X."/>
        </authorList>
    </citation>
    <scope>NUCLEOTIDE SEQUENCE [LARGE SCALE GENOMIC DNA]</scope>
    <source>
        <strain evidence="18">cv. Shuchazao</strain>
        <tissue evidence="17">Leaf</tissue>
    </source>
</reference>
<dbReference type="Proteomes" id="UP000306102">
    <property type="component" value="Unassembled WGS sequence"/>
</dbReference>
<accession>A0A4S4D8Z4</accession>
<dbReference type="STRING" id="542762.A0A4S4D8Z4"/>
<keyword evidence="9" id="KW-0675">Receptor</keyword>
<dbReference type="FunFam" id="3.30.430.20:FF:000005">
    <property type="entry name" value="Cysteine-rich receptor-like protein kinase 2"/>
    <property type="match status" value="1"/>
</dbReference>
<dbReference type="GO" id="GO:0004674">
    <property type="term" value="F:protein serine/threonine kinase activity"/>
    <property type="evidence" value="ECO:0007669"/>
    <property type="project" value="UniProtKB-KW"/>
</dbReference>
<keyword evidence="14" id="KW-0472">Membrane</keyword>
<proteinExistence type="predicted"/>
<evidence type="ECO:0000256" key="10">
    <source>
        <dbReference type="ARBA" id="ARBA00047558"/>
    </source>
</evidence>
<keyword evidence="7" id="KW-0418">Kinase</keyword>
<feature type="compositionally biased region" description="Polar residues" evidence="13">
    <location>
        <begin position="560"/>
        <end position="574"/>
    </location>
</feature>
<dbReference type="InterPro" id="IPR000719">
    <property type="entry name" value="Prot_kinase_dom"/>
</dbReference>
<keyword evidence="6 12" id="KW-0547">Nucleotide-binding</keyword>
<evidence type="ECO:0000259" key="15">
    <source>
        <dbReference type="PROSITE" id="PS50011"/>
    </source>
</evidence>
<dbReference type="Gene3D" id="1.10.510.10">
    <property type="entry name" value="Transferase(Phosphotransferase) domain 1"/>
    <property type="match status" value="1"/>
</dbReference>
<evidence type="ECO:0000259" key="16">
    <source>
        <dbReference type="PROSITE" id="PS51473"/>
    </source>
</evidence>
<dbReference type="CDD" id="cd23509">
    <property type="entry name" value="Gnk2-like"/>
    <property type="match status" value="2"/>
</dbReference>
<dbReference type="Gene3D" id="3.30.200.20">
    <property type="entry name" value="Phosphorylase Kinase, domain 1"/>
    <property type="match status" value="1"/>
</dbReference>
<evidence type="ECO:0000256" key="3">
    <source>
        <dbReference type="ARBA" id="ARBA00022679"/>
    </source>
</evidence>
<feature type="compositionally biased region" description="Basic and acidic residues" evidence="13">
    <location>
        <begin position="550"/>
        <end position="559"/>
    </location>
</feature>
<keyword evidence="8 12" id="KW-0067">ATP-binding</keyword>
<evidence type="ECO:0000256" key="5">
    <source>
        <dbReference type="ARBA" id="ARBA00022737"/>
    </source>
</evidence>
<dbReference type="PROSITE" id="PS00107">
    <property type="entry name" value="PROTEIN_KINASE_ATP"/>
    <property type="match status" value="1"/>
</dbReference>
<evidence type="ECO:0000313" key="18">
    <source>
        <dbReference type="Proteomes" id="UP000306102"/>
    </source>
</evidence>
<protein>
    <recommendedName>
        <fullName evidence="19">Protein kinase domain-containing protein</fullName>
    </recommendedName>
</protein>
<feature type="binding site" evidence="12">
    <location>
        <position position="399"/>
    </location>
    <ligand>
        <name>ATP</name>
        <dbReference type="ChEBI" id="CHEBI:30616"/>
    </ligand>
</feature>
<evidence type="ECO:0000256" key="14">
    <source>
        <dbReference type="SAM" id="Phobius"/>
    </source>
</evidence>
<dbReference type="PANTHER" id="PTHR47973">
    <property type="entry name" value="CYSTEINE-RICH RECEPTOR-LIKE PROTEIN KINASE 3"/>
    <property type="match status" value="1"/>
</dbReference>
<dbReference type="SUPFAM" id="SSF56112">
    <property type="entry name" value="Protein kinase-like (PK-like)"/>
    <property type="match status" value="2"/>
</dbReference>
<dbReference type="InterPro" id="IPR001245">
    <property type="entry name" value="Ser-Thr/Tyr_kinase_cat_dom"/>
</dbReference>
<name>A0A4S4D8Z4_CAMSN</name>
<dbReference type="Pfam" id="PF01657">
    <property type="entry name" value="Stress-antifung"/>
    <property type="match status" value="2"/>
</dbReference>
<evidence type="ECO:0000256" key="9">
    <source>
        <dbReference type="ARBA" id="ARBA00023170"/>
    </source>
</evidence>
<dbReference type="InterPro" id="IPR011009">
    <property type="entry name" value="Kinase-like_dom_sf"/>
</dbReference>
<evidence type="ECO:0000256" key="4">
    <source>
        <dbReference type="ARBA" id="ARBA00022729"/>
    </source>
</evidence>
<keyword evidence="14" id="KW-1133">Transmembrane helix</keyword>
<dbReference type="InterPro" id="IPR017441">
    <property type="entry name" value="Protein_kinase_ATP_BS"/>
</dbReference>
<evidence type="ECO:0000256" key="8">
    <source>
        <dbReference type="ARBA" id="ARBA00022840"/>
    </source>
</evidence>
<dbReference type="GO" id="GO:0005524">
    <property type="term" value="F:ATP binding"/>
    <property type="evidence" value="ECO:0007669"/>
    <property type="project" value="UniProtKB-UniRule"/>
</dbReference>
<dbReference type="EMBL" id="SDRB02012119">
    <property type="protein sequence ID" value="THF98907.1"/>
    <property type="molecule type" value="Genomic_DNA"/>
</dbReference>
<keyword evidence="18" id="KW-1185">Reference proteome</keyword>
<feature type="domain" description="Protein kinase" evidence="15">
    <location>
        <begin position="371"/>
        <end position="581"/>
    </location>
</feature>
<dbReference type="FunFam" id="3.30.430.20:FF:000015">
    <property type="entry name" value="Cysteine-rich receptor-like protein kinase 3"/>
    <property type="match status" value="1"/>
</dbReference>